<dbReference type="AlphaFoldDB" id="A0A813LYN3"/>
<dbReference type="Proteomes" id="UP000626109">
    <property type="component" value="Unassembled WGS sequence"/>
</dbReference>
<reference evidence="1" key="1">
    <citation type="submission" date="2021-02" db="EMBL/GenBank/DDBJ databases">
        <authorList>
            <person name="Dougan E. K."/>
            <person name="Rhodes N."/>
            <person name="Thang M."/>
            <person name="Chan C."/>
        </authorList>
    </citation>
    <scope>NUCLEOTIDE SEQUENCE</scope>
</reference>
<dbReference type="InterPro" id="IPR036028">
    <property type="entry name" value="SH3-like_dom_sf"/>
</dbReference>
<evidence type="ECO:0000313" key="2">
    <source>
        <dbReference type="Proteomes" id="UP000626109"/>
    </source>
</evidence>
<organism evidence="1 2">
    <name type="scientific">Polarella glacialis</name>
    <name type="common">Dinoflagellate</name>
    <dbReference type="NCBI Taxonomy" id="89957"/>
    <lineage>
        <taxon>Eukaryota</taxon>
        <taxon>Sar</taxon>
        <taxon>Alveolata</taxon>
        <taxon>Dinophyceae</taxon>
        <taxon>Suessiales</taxon>
        <taxon>Suessiaceae</taxon>
        <taxon>Polarella</taxon>
    </lineage>
</organism>
<dbReference type="SUPFAM" id="SSF50044">
    <property type="entry name" value="SH3-domain"/>
    <property type="match status" value="1"/>
</dbReference>
<sequence>RSLAPIRFWATQTVPPLAAAACFGYAGLEVWRGYTGNQDGFFGGSGESQSAVLRRKMAKEAEELDQQRLSWVQSASPSRPSLWSAEVFQEVHNPQALGPAGVLLTKGEVVEVLEEGLGMEAGFYVVRRKAGNVGIYPKPYLQNTAGLVVEATAGTVEAGLVEATAGLVEATAGLVEATAGVVEEPSSAGPLPSEST</sequence>
<dbReference type="EMBL" id="CAJNNW010037622">
    <property type="protein sequence ID" value="CAE8743288.1"/>
    <property type="molecule type" value="Genomic_DNA"/>
</dbReference>
<protein>
    <recommendedName>
        <fullName evidence="3">SH3 domain-containing protein</fullName>
    </recommendedName>
</protein>
<comment type="caution">
    <text evidence="1">The sequence shown here is derived from an EMBL/GenBank/DDBJ whole genome shotgun (WGS) entry which is preliminary data.</text>
</comment>
<evidence type="ECO:0000313" key="1">
    <source>
        <dbReference type="EMBL" id="CAE8743288.1"/>
    </source>
</evidence>
<accession>A0A813LYN3</accession>
<name>A0A813LYN3_POLGL</name>
<feature type="non-terminal residue" evidence="1">
    <location>
        <position position="1"/>
    </location>
</feature>
<evidence type="ECO:0008006" key="3">
    <source>
        <dbReference type="Google" id="ProtNLM"/>
    </source>
</evidence>
<proteinExistence type="predicted"/>
<gene>
    <name evidence="1" type="ORF">PGLA2088_LOCUS51324</name>
</gene>